<keyword evidence="2" id="KW-1048">Host nucleus</keyword>
<dbReference type="InterPro" id="IPR014015">
    <property type="entry name" value="Helicase_SF3_DNA-vir"/>
</dbReference>
<dbReference type="OrthoDB" id="505at10239"/>
<dbReference type="GO" id="GO:0042025">
    <property type="term" value="C:host cell nucleus"/>
    <property type="evidence" value="ECO:0007669"/>
    <property type="project" value="UniProtKB-SubCell"/>
</dbReference>
<evidence type="ECO:0000256" key="5">
    <source>
        <dbReference type="ARBA" id="ARBA00022840"/>
    </source>
</evidence>
<dbReference type="Proteomes" id="UP000134846">
    <property type="component" value="Segment"/>
</dbReference>
<keyword evidence="4" id="KW-0547">Nucleotide-binding</keyword>
<feature type="compositionally biased region" description="Polar residues" evidence="6">
    <location>
        <begin position="482"/>
        <end position="492"/>
    </location>
</feature>
<feature type="domain" description="SF3 helicase" evidence="7">
    <location>
        <begin position="612"/>
        <end position="755"/>
    </location>
</feature>
<gene>
    <name evidence="8" type="primary">NS1</name>
</gene>
<feature type="region of interest" description="Disordered" evidence="6">
    <location>
        <begin position="85"/>
        <end position="106"/>
    </location>
</feature>
<dbReference type="GO" id="GO:0019079">
    <property type="term" value="P:viral genome replication"/>
    <property type="evidence" value="ECO:0007669"/>
    <property type="project" value="InterPro"/>
</dbReference>
<keyword evidence="5" id="KW-0067">ATP-binding</keyword>
<evidence type="ECO:0000313" key="8">
    <source>
        <dbReference type="EMBL" id="AAU12253.1"/>
    </source>
</evidence>
<feature type="region of interest" description="Disordered" evidence="6">
    <location>
        <begin position="446"/>
        <end position="493"/>
    </location>
</feature>
<dbReference type="KEGG" id="vg:3197256"/>
<evidence type="ECO:0000313" key="9">
    <source>
        <dbReference type="Proteomes" id="UP000134846"/>
    </source>
</evidence>
<name>Q66NY5_9VIRU</name>
<comment type="subcellular location">
    <subcellularLocation>
        <location evidence="1">Host nucleus</location>
    </subcellularLocation>
</comment>
<dbReference type="RefSeq" id="YP_164339.1">
    <property type="nucleotide sequence ID" value="NC_006555.1"/>
</dbReference>
<evidence type="ECO:0000256" key="6">
    <source>
        <dbReference type="SAM" id="MobiDB-lite"/>
    </source>
</evidence>
<dbReference type="Gene3D" id="3.40.50.300">
    <property type="entry name" value="P-loop containing nucleotide triphosphate hydrolases"/>
    <property type="match status" value="1"/>
</dbReference>
<dbReference type="GO" id="GO:0005524">
    <property type="term" value="F:ATP binding"/>
    <property type="evidence" value="ECO:0007669"/>
    <property type="project" value="UniProtKB-KW"/>
</dbReference>
<keyword evidence="3" id="KW-0235">DNA replication</keyword>
<evidence type="ECO:0000256" key="4">
    <source>
        <dbReference type="ARBA" id="ARBA00022741"/>
    </source>
</evidence>
<dbReference type="PROSITE" id="PS51206">
    <property type="entry name" value="SF3_HELICASE_1"/>
    <property type="match status" value="1"/>
</dbReference>
<protein>
    <submittedName>
        <fullName evidence="8">Nonstructural protein 1</fullName>
    </submittedName>
</protein>
<proteinExistence type="predicted"/>
<dbReference type="EMBL" id="AY665654">
    <property type="protein sequence ID" value="AAU12253.1"/>
    <property type="molecule type" value="Genomic_DNA"/>
</dbReference>
<dbReference type="Pfam" id="PF01057">
    <property type="entry name" value="Parvo_NS1"/>
    <property type="match status" value="1"/>
</dbReference>
<feature type="compositionally biased region" description="Basic and acidic residues" evidence="6">
    <location>
        <begin position="460"/>
        <end position="478"/>
    </location>
</feature>
<dbReference type="SUPFAM" id="SSF52540">
    <property type="entry name" value="P-loop containing nucleoside triphosphate hydrolases"/>
    <property type="match status" value="1"/>
</dbReference>
<organism evidence="8 9">
    <name type="scientific">Dendrolimus punctatus densovirus</name>
    <dbReference type="NCBI Taxonomy" id="292208"/>
    <lineage>
        <taxon>Viruses</taxon>
        <taxon>Monodnaviria</taxon>
        <taxon>Shotokuvirae</taxon>
        <taxon>Cossaviricota</taxon>
        <taxon>Quintoviricetes</taxon>
        <taxon>Piccovirales</taxon>
        <taxon>Parvoviridae</taxon>
        <taxon>Densovirinae</taxon>
        <taxon>Iteradensovirus</taxon>
        <taxon>Iteradensovirus lepidopteran3</taxon>
    </lineage>
</organism>
<keyword evidence="9" id="KW-1185">Reference proteome</keyword>
<sequence length="775" mass="90617">MNAQSTSEQVIISEDINPDSVYAVLPNGIDVHHAPYTCNQNQCHNLTSQQIINIENVPTDRQQRSIDRNNEIVSVYEDSALTANEEFNNDGLDGDSGEDSISRREDKVSARGLLATAEYTIRNSSIKRIIRGRFLRPDCGLSFPINNCRTVQMVNNAMVARARNDGNRSTVGMPPISMELCNGNVYGNSYNTEGIFRQFYQCVKRRMERLGADLYETFRNNSRGTRRILHDSIEYEESRHGCFNTMVEKLIERLDKGNGCAIFFHESPDQKGEWPYPENISRGYYPDFDFCVFKNDEVWNGKLAQEPTEEDSSDGREFGGRRWLDLEEYTYFHDSKIKKVNEVGKSWPFERSDLTPFPVPVKGHFHVLHACTWYNQECRCLSRHFDVNPRKNNALRSECISAEHIRNILLYNTKWPRWAIYIKVSNEEKFRFVYRTESVREEELRPIEQNELEGSSSPLEIRRKRDREGSSDGEHDCGRPNYKNSRSSQKGDSVQKIIRFIQQKPTWPLEHVFQTKEWLDGPFGTWVSSDKTVKRAIEIFSLQTMHYTYTQFVDYYRSLECNPIWAAPSFNGFTDYYHTLDESIDIIERLLNYQCEQDEYLSEMSQNDAKKVFINDLWDILEKKRPKQNTFQIIGEPSAGKNYFIDAILSFYLNTGIILNFNRFSQFPLMEAVNRRVNVWNEPNFEPAALDTIKMLLAGDPLKVNVKYQKEQYLQKTPIIVMTNKPVFPNDLAFHDRVCTYFWKRAPFLKEYHAKLHPMIWSYLVNTYVLESIDM</sequence>
<evidence type="ECO:0000259" key="7">
    <source>
        <dbReference type="PROSITE" id="PS51206"/>
    </source>
</evidence>
<evidence type="ECO:0000256" key="3">
    <source>
        <dbReference type="ARBA" id="ARBA00022705"/>
    </source>
</evidence>
<dbReference type="GeneID" id="3197256"/>
<dbReference type="InterPro" id="IPR001257">
    <property type="entry name" value="Parvovirus_NS1_helicase"/>
</dbReference>
<dbReference type="InterPro" id="IPR027417">
    <property type="entry name" value="P-loop_NTPase"/>
</dbReference>
<evidence type="ECO:0000256" key="2">
    <source>
        <dbReference type="ARBA" id="ARBA00022562"/>
    </source>
</evidence>
<dbReference type="GO" id="GO:0006260">
    <property type="term" value="P:DNA replication"/>
    <property type="evidence" value="ECO:0007669"/>
    <property type="project" value="UniProtKB-KW"/>
</dbReference>
<evidence type="ECO:0000256" key="1">
    <source>
        <dbReference type="ARBA" id="ARBA00004147"/>
    </source>
</evidence>
<reference evidence="8 9" key="1">
    <citation type="journal article" date="2005" name="J. Gen. Virol.">
        <title>Nucleotide sequence and genomic organization of a newly isolated densovirus infecting Dendrolimus punctatus.</title>
        <authorList>
            <person name="Wang J."/>
            <person name="Zhang J."/>
            <person name="Jiang H."/>
            <person name="Liu C."/>
            <person name="Yi F."/>
            <person name="Hu Y."/>
        </authorList>
    </citation>
    <scope>NUCLEOTIDE SEQUENCE [LARGE SCALE GENOMIC DNA]</scope>
</reference>
<accession>Q66NY5</accession>